<sequence length="417" mass="44311">MHRRALLTLGTLVAVSACSSGTGGGESDQPDKVEVFSWWDGPGESEGYSALIAYFKQQNANVQFINASVAGGAGTNARAVLASRLDANDPPDSYQIHAGLELASDVRAGKVEDLAYLYERNGWLDKFPRALLDAVTVDGKIYAVPVAIHRSNLLWYNPATLRAAGIARPPGTWAEFLADATTLKAKNLTALSIGPGWTQKHLLENVLLGELGAERYTGLWNGRTTWRSAEVTAAVETFRRVMDVSDLETYGGDWQSALDKVVAGTAAYTVMGDWADAYFGRAKGLRFTADYDVVVSPGTAGVFNFLSDTFTLPKGAPHRAAAESWLTACGSPEGQDAFSVQKRAIAARVDADKSKYNDYLTTAMAAWQDPATVVVGSLTHGVVADTERNSQLDTALAALVGGGDVAAFVASVAAMFG</sequence>
<dbReference type="InterPro" id="IPR050490">
    <property type="entry name" value="Bact_solute-bd_prot1"/>
</dbReference>
<dbReference type="PANTHER" id="PTHR43649">
    <property type="entry name" value="ARABINOSE-BINDING PROTEIN-RELATED"/>
    <property type="match status" value="1"/>
</dbReference>
<dbReference type="PROSITE" id="PS51257">
    <property type="entry name" value="PROKAR_LIPOPROTEIN"/>
    <property type="match status" value="1"/>
</dbReference>
<dbReference type="EMBL" id="BOPG01000081">
    <property type="protein sequence ID" value="GIJ62658.1"/>
    <property type="molecule type" value="Genomic_DNA"/>
</dbReference>
<comment type="caution">
    <text evidence="7">The sequence shown here is derived from an EMBL/GenBank/DDBJ whole genome shotgun (WGS) entry which is preliminary data.</text>
</comment>
<comment type="subcellular location">
    <subcellularLocation>
        <location evidence="1">Cell envelope</location>
    </subcellularLocation>
</comment>
<evidence type="ECO:0000313" key="8">
    <source>
        <dbReference type="Proteomes" id="UP000612585"/>
    </source>
</evidence>
<gene>
    <name evidence="7" type="ORF">Vau01_101740</name>
</gene>
<evidence type="ECO:0000313" key="7">
    <source>
        <dbReference type="EMBL" id="GIJ62658.1"/>
    </source>
</evidence>
<dbReference type="Pfam" id="PF01547">
    <property type="entry name" value="SBP_bac_1"/>
    <property type="match status" value="1"/>
</dbReference>
<accession>A0A8J3ZH12</accession>
<reference evidence="7" key="1">
    <citation type="submission" date="2021-01" db="EMBL/GenBank/DDBJ databases">
        <title>Whole genome shotgun sequence of Virgisporangium aurantiacum NBRC 16421.</title>
        <authorList>
            <person name="Komaki H."/>
            <person name="Tamura T."/>
        </authorList>
    </citation>
    <scope>NUCLEOTIDE SEQUENCE</scope>
    <source>
        <strain evidence="7">NBRC 16421</strain>
    </source>
</reference>
<evidence type="ECO:0000256" key="4">
    <source>
        <dbReference type="ARBA" id="ARBA00022729"/>
    </source>
</evidence>
<keyword evidence="8" id="KW-1185">Reference proteome</keyword>
<dbReference type="PANTHER" id="PTHR43649:SF28">
    <property type="entry name" value="BINDING PROTEIN COMPONENT OF ABC SUGAR TRANSPORTER-RELATED"/>
    <property type="match status" value="1"/>
</dbReference>
<evidence type="ECO:0000256" key="3">
    <source>
        <dbReference type="ARBA" id="ARBA00022448"/>
    </source>
</evidence>
<evidence type="ECO:0000256" key="5">
    <source>
        <dbReference type="ARBA" id="ARBA00049629"/>
    </source>
</evidence>
<dbReference type="Gene3D" id="3.40.190.10">
    <property type="entry name" value="Periplasmic binding protein-like II"/>
    <property type="match status" value="2"/>
</dbReference>
<organism evidence="7 8">
    <name type="scientific">Virgisporangium aurantiacum</name>
    <dbReference type="NCBI Taxonomy" id="175570"/>
    <lineage>
        <taxon>Bacteria</taxon>
        <taxon>Bacillati</taxon>
        <taxon>Actinomycetota</taxon>
        <taxon>Actinomycetes</taxon>
        <taxon>Micromonosporales</taxon>
        <taxon>Micromonosporaceae</taxon>
        <taxon>Virgisporangium</taxon>
    </lineage>
</organism>
<evidence type="ECO:0000256" key="6">
    <source>
        <dbReference type="ARBA" id="ARBA00049753"/>
    </source>
</evidence>
<protein>
    <recommendedName>
        <fullName evidence="6">Probable sugar-binding periplasmic protein</fullName>
    </recommendedName>
</protein>
<proteinExistence type="inferred from homology"/>
<name>A0A8J3ZH12_9ACTN</name>
<dbReference type="SUPFAM" id="SSF53850">
    <property type="entry name" value="Periplasmic binding protein-like II"/>
    <property type="match status" value="1"/>
</dbReference>
<evidence type="ECO:0000256" key="2">
    <source>
        <dbReference type="ARBA" id="ARBA00008520"/>
    </source>
</evidence>
<dbReference type="InterPro" id="IPR006059">
    <property type="entry name" value="SBP"/>
</dbReference>
<comment type="similarity">
    <text evidence="2">Belongs to the bacterial solute-binding protein 1 family.</text>
</comment>
<keyword evidence="3" id="KW-0813">Transport</keyword>
<dbReference type="GO" id="GO:0030313">
    <property type="term" value="C:cell envelope"/>
    <property type="evidence" value="ECO:0007669"/>
    <property type="project" value="UniProtKB-SubCell"/>
</dbReference>
<keyword evidence="4" id="KW-0732">Signal</keyword>
<dbReference type="AlphaFoldDB" id="A0A8J3ZH12"/>
<comment type="function">
    <text evidence="5">Part of a binding-protein-dependent transport system for a sugar.</text>
</comment>
<dbReference type="Proteomes" id="UP000612585">
    <property type="component" value="Unassembled WGS sequence"/>
</dbReference>
<evidence type="ECO:0000256" key="1">
    <source>
        <dbReference type="ARBA" id="ARBA00004196"/>
    </source>
</evidence>